<proteinExistence type="predicted"/>
<dbReference type="Proteomes" id="UP000234881">
    <property type="component" value="Unassembled WGS sequence"/>
</dbReference>
<dbReference type="PANTHER" id="PTHR16138">
    <property type="entry name" value="MYCOPHENOLIC ACID ACYL-GLUCURONIDE ESTERASE, MITOCHONDRIAL"/>
    <property type="match status" value="1"/>
</dbReference>
<evidence type="ECO:0000313" key="14">
    <source>
        <dbReference type="Proteomes" id="UP000234881"/>
    </source>
</evidence>
<comment type="catalytic activity">
    <reaction evidence="10">
        <text>S-hexadecanoyl-L-cysteinyl-[protein] + H2O = L-cysteinyl-[protein] + hexadecanoate + H(+)</text>
        <dbReference type="Rhea" id="RHEA:19233"/>
        <dbReference type="Rhea" id="RHEA-COMP:10131"/>
        <dbReference type="Rhea" id="RHEA-COMP:11032"/>
        <dbReference type="ChEBI" id="CHEBI:7896"/>
        <dbReference type="ChEBI" id="CHEBI:15377"/>
        <dbReference type="ChEBI" id="CHEBI:15378"/>
        <dbReference type="ChEBI" id="CHEBI:29950"/>
        <dbReference type="ChEBI" id="CHEBI:74151"/>
        <dbReference type="EC" id="3.1.2.22"/>
    </reaction>
    <physiologicalReaction direction="left-to-right" evidence="10">
        <dbReference type="Rhea" id="RHEA:19234"/>
    </physiologicalReaction>
</comment>
<dbReference type="RefSeq" id="WP_101534570.1">
    <property type="nucleotide sequence ID" value="NZ_JBFHIU010000019.1"/>
</dbReference>
<dbReference type="EMBL" id="PKUQ01000031">
    <property type="protein sequence ID" value="PLW76136.1"/>
    <property type="molecule type" value="Genomic_DNA"/>
</dbReference>
<evidence type="ECO:0000256" key="4">
    <source>
        <dbReference type="ARBA" id="ARBA00039132"/>
    </source>
</evidence>
<name>A0A2N5XNN0_9HYPH</name>
<evidence type="ECO:0000256" key="10">
    <source>
        <dbReference type="ARBA" id="ARBA00047409"/>
    </source>
</evidence>
<keyword evidence="3" id="KW-0809">Transit peptide</keyword>
<comment type="caution">
    <text evidence="13">The sequence shown here is derived from an EMBL/GenBank/DDBJ whole genome shotgun (WGS) entry which is preliminary data.</text>
</comment>
<evidence type="ECO:0000256" key="5">
    <source>
        <dbReference type="ARBA" id="ARBA00039314"/>
    </source>
</evidence>
<dbReference type="GO" id="GO:0102390">
    <property type="term" value="F:mycophenolic acid acyl-glucuronide esterase activity"/>
    <property type="evidence" value="ECO:0007669"/>
    <property type="project" value="UniProtKB-EC"/>
</dbReference>
<evidence type="ECO:0000259" key="12">
    <source>
        <dbReference type="Pfam" id="PF12697"/>
    </source>
</evidence>
<comment type="function">
    <text evidence="9">Acts as an acyl-protein thioesterase that hydrolyzes fatty acids from acylated residues in proteins. Regulates the mitochondrial S-depalmitoylation of the nucleophilic active site residue of peroxiredoxin-5/PRDX5, a key antioxidant protein, therefore modulating mitochondrial antioxidant ability. Also catalyzes the deglucuronidation of mycophenolic acid acyl-glucuronide, an active metabolite of the immunosuppressant drug mycophenolate.</text>
</comment>
<dbReference type="InterPro" id="IPR000073">
    <property type="entry name" value="AB_hydrolase_1"/>
</dbReference>
<dbReference type="GO" id="GO:0008474">
    <property type="term" value="F:palmitoyl-(protein) hydrolase activity"/>
    <property type="evidence" value="ECO:0007669"/>
    <property type="project" value="UniProtKB-EC"/>
</dbReference>
<accession>A0A2N5XNN0</accession>
<feature type="domain" description="AB hydrolase-1" evidence="12">
    <location>
        <begin position="60"/>
        <end position="250"/>
    </location>
</feature>
<dbReference type="PANTHER" id="PTHR16138:SF7">
    <property type="entry name" value="PALMITOYL-PROTEIN THIOESTERASE ABHD10, MITOCHONDRIAL"/>
    <property type="match status" value="1"/>
</dbReference>
<evidence type="ECO:0000256" key="2">
    <source>
        <dbReference type="ARBA" id="ARBA00022801"/>
    </source>
</evidence>
<evidence type="ECO:0000256" key="11">
    <source>
        <dbReference type="ARBA" id="ARBA00047972"/>
    </source>
</evidence>
<keyword evidence="2 13" id="KW-0378">Hydrolase</keyword>
<gene>
    <name evidence="13" type="ORF">C0081_14555</name>
</gene>
<sequence>MTATQKQILCVGNQPNEREEARAIAFHHRPSTRPDGVSLLWMGGYKSDMEGSKVLVLDDWAAHTGHGCTRFDYSGHGISGGAFTDGTISKWLEESLAIFNAQTSGPQVVIGSSMGGWLALLLVRAHIKSVGIENSRIKGLVLIAPAVDMTKDLMWDLFDDAAKKEMAETGLFLQPSDYGDPYEITRDLIEDGKQHLFGDDLIETGCPVHILQGIKDDAVPWQSSVDLVARLAQDDVSLTLVKDGDHRLSRDEDLALLVRTVEVMAGA</sequence>
<dbReference type="EC" id="3.1.1.93" evidence="4"/>
<evidence type="ECO:0000256" key="1">
    <source>
        <dbReference type="ARBA" id="ARBA00012423"/>
    </source>
</evidence>
<protein>
    <recommendedName>
        <fullName evidence="5">Palmitoyl-protein thioesterase ABHD10, mitochondrial</fullName>
        <ecNumber evidence="4">3.1.1.93</ecNumber>
        <ecNumber evidence="1">3.1.2.22</ecNumber>
    </recommendedName>
    <alternativeName>
        <fullName evidence="7">Acyl-protein thioesterase ABHD10</fullName>
    </alternativeName>
    <alternativeName>
        <fullName evidence="8">Alpha/beta hydrolase domain-containing protein 10</fullName>
    </alternativeName>
    <alternativeName>
        <fullName evidence="6">Mycophenolic acid acyl-glucuronide esterase, mitochondrial</fullName>
    </alternativeName>
</protein>
<evidence type="ECO:0000256" key="6">
    <source>
        <dbReference type="ARBA" id="ARBA00041520"/>
    </source>
</evidence>
<evidence type="ECO:0000256" key="9">
    <source>
        <dbReference type="ARBA" id="ARBA00046047"/>
    </source>
</evidence>
<evidence type="ECO:0000313" key="13">
    <source>
        <dbReference type="EMBL" id="PLW76136.1"/>
    </source>
</evidence>
<reference evidence="13 14" key="1">
    <citation type="submission" date="2018-01" db="EMBL/GenBank/DDBJ databases">
        <title>The draft genome sequence of Cohaesibacter sp. H1304.</title>
        <authorList>
            <person name="Wang N.-N."/>
            <person name="Du Z.-J."/>
        </authorList>
    </citation>
    <scope>NUCLEOTIDE SEQUENCE [LARGE SCALE GENOMIC DNA]</scope>
    <source>
        <strain evidence="13 14">H1304</strain>
    </source>
</reference>
<evidence type="ECO:0000256" key="7">
    <source>
        <dbReference type="ARBA" id="ARBA00042645"/>
    </source>
</evidence>
<dbReference type="Pfam" id="PF12697">
    <property type="entry name" value="Abhydrolase_6"/>
    <property type="match status" value="1"/>
</dbReference>
<comment type="catalytic activity">
    <reaction evidence="11">
        <text>mycophenolic acid O-acyl-beta-D-glucuronide + H2O = mycophenolate + D-glucuronate + H(+)</text>
        <dbReference type="Rhea" id="RHEA:34179"/>
        <dbReference type="ChEBI" id="CHEBI:15377"/>
        <dbReference type="ChEBI" id="CHEBI:15378"/>
        <dbReference type="ChEBI" id="CHEBI:58720"/>
        <dbReference type="ChEBI" id="CHEBI:62932"/>
        <dbReference type="ChEBI" id="CHEBI:66982"/>
        <dbReference type="EC" id="3.1.1.93"/>
    </reaction>
    <physiologicalReaction direction="left-to-right" evidence="11">
        <dbReference type="Rhea" id="RHEA:34180"/>
    </physiologicalReaction>
</comment>
<dbReference type="SUPFAM" id="SSF53474">
    <property type="entry name" value="alpha/beta-Hydrolases"/>
    <property type="match status" value="1"/>
</dbReference>
<evidence type="ECO:0000256" key="3">
    <source>
        <dbReference type="ARBA" id="ARBA00022946"/>
    </source>
</evidence>
<dbReference type="InterPro" id="IPR029058">
    <property type="entry name" value="AB_hydrolase_fold"/>
</dbReference>
<dbReference type="InterPro" id="IPR052382">
    <property type="entry name" value="ABHD10_acyl-thioesterase"/>
</dbReference>
<dbReference type="OrthoDB" id="9813296at2"/>
<dbReference type="Gene3D" id="3.40.50.1820">
    <property type="entry name" value="alpha/beta hydrolase"/>
    <property type="match status" value="1"/>
</dbReference>
<dbReference type="EC" id="3.1.2.22" evidence="1"/>
<organism evidence="13 14">
    <name type="scientific">Cohaesibacter celericrescens</name>
    <dbReference type="NCBI Taxonomy" id="2067669"/>
    <lineage>
        <taxon>Bacteria</taxon>
        <taxon>Pseudomonadati</taxon>
        <taxon>Pseudomonadota</taxon>
        <taxon>Alphaproteobacteria</taxon>
        <taxon>Hyphomicrobiales</taxon>
        <taxon>Cohaesibacteraceae</taxon>
    </lineage>
</organism>
<evidence type="ECO:0000256" key="8">
    <source>
        <dbReference type="ARBA" id="ARBA00042704"/>
    </source>
</evidence>
<keyword evidence="14" id="KW-1185">Reference proteome</keyword>
<dbReference type="AlphaFoldDB" id="A0A2N5XNN0"/>